<keyword evidence="2" id="KW-1185">Reference proteome</keyword>
<comment type="caution">
    <text evidence="1">The sequence shown here is derived from an EMBL/GenBank/DDBJ whole genome shotgun (WGS) entry which is preliminary data.</text>
</comment>
<accession>A0ABS5ZY52</accession>
<organism evidence="1 2">
    <name type="scientific">Acidithiobacillus sulfurivorans</name>
    <dbReference type="NCBI Taxonomy" id="1958756"/>
    <lineage>
        <taxon>Bacteria</taxon>
        <taxon>Pseudomonadati</taxon>
        <taxon>Pseudomonadota</taxon>
        <taxon>Acidithiobacillia</taxon>
        <taxon>Acidithiobacillales</taxon>
        <taxon>Acidithiobacillaceae</taxon>
        <taxon>Acidithiobacillus</taxon>
    </lineage>
</organism>
<proteinExistence type="predicted"/>
<reference evidence="1 2" key="1">
    <citation type="journal article" date="2021" name="ISME J.">
        <title>Genomic evolution of the class Acidithiobacillia: deep-branching Proteobacteria living in extreme acidic conditions.</title>
        <authorList>
            <person name="Moya-Beltran A."/>
            <person name="Beard S."/>
            <person name="Rojas-Villalobos C."/>
            <person name="Issotta F."/>
            <person name="Gallardo Y."/>
            <person name="Ulloa R."/>
            <person name="Giaveno A."/>
            <person name="Degli Esposti M."/>
            <person name="Johnson D.B."/>
            <person name="Quatrini R."/>
        </authorList>
    </citation>
    <scope>NUCLEOTIDE SEQUENCE [LARGE SCALE GENOMIC DNA]</scope>
    <source>
        <strain evidence="1 2">RW2</strain>
    </source>
</reference>
<gene>
    <name evidence="1" type="ORF">HAP95_04120</name>
</gene>
<sequence>MHSKVVNNRELLPLDSATVYELGWSGTKDKVLLALAKAHFDVFVTIDQNMAYHQHLIDFVGLHIIVLRVPNSRPKANMLK</sequence>
<protein>
    <submittedName>
        <fullName evidence="1">DUF5615 family PIN-like protein</fullName>
    </submittedName>
</protein>
<name>A0ABS5ZY52_9PROT</name>
<evidence type="ECO:0000313" key="2">
    <source>
        <dbReference type="Proteomes" id="UP000755654"/>
    </source>
</evidence>
<evidence type="ECO:0000313" key="1">
    <source>
        <dbReference type="EMBL" id="MBU2759360.1"/>
    </source>
</evidence>
<dbReference type="EMBL" id="JAAOMP010000036">
    <property type="protein sequence ID" value="MBU2759360.1"/>
    <property type="molecule type" value="Genomic_DNA"/>
</dbReference>
<dbReference type="RefSeq" id="WP_215883081.1">
    <property type="nucleotide sequence ID" value="NZ_JAAOMP010000036.1"/>
</dbReference>
<dbReference type="Proteomes" id="UP000755654">
    <property type="component" value="Unassembled WGS sequence"/>
</dbReference>